<dbReference type="Pfam" id="PF00561">
    <property type="entry name" value="Abhydrolase_1"/>
    <property type="match status" value="1"/>
</dbReference>
<dbReference type="PANTHER" id="PTHR43433:SF5">
    <property type="entry name" value="AB HYDROLASE-1 DOMAIN-CONTAINING PROTEIN"/>
    <property type="match status" value="1"/>
</dbReference>
<evidence type="ECO:0000313" key="3">
    <source>
        <dbReference type="Proteomes" id="UP000198949"/>
    </source>
</evidence>
<gene>
    <name evidence="2" type="ORF">SAMN05216270_107164</name>
</gene>
<reference evidence="3" key="1">
    <citation type="submission" date="2016-10" db="EMBL/GenBank/DDBJ databases">
        <authorList>
            <person name="Varghese N."/>
            <person name="Submissions S."/>
        </authorList>
    </citation>
    <scope>NUCLEOTIDE SEQUENCE [LARGE SCALE GENOMIC DNA]</scope>
    <source>
        <strain evidence="3">CGMCC 4.3516</strain>
    </source>
</reference>
<dbReference type="PANTHER" id="PTHR43433">
    <property type="entry name" value="HYDROLASE, ALPHA/BETA FOLD FAMILY PROTEIN"/>
    <property type="match status" value="1"/>
</dbReference>
<dbReference type="GO" id="GO:0003824">
    <property type="term" value="F:catalytic activity"/>
    <property type="evidence" value="ECO:0007669"/>
    <property type="project" value="UniProtKB-ARBA"/>
</dbReference>
<proteinExistence type="predicted"/>
<feature type="domain" description="AB hydrolase-1" evidence="1">
    <location>
        <begin position="44"/>
        <end position="268"/>
    </location>
</feature>
<organism evidence="2 3">
    <name type="scientific">Glycomyces harbinensis</name>
    <dbReference type="NCBI Taxonomy" id="58114"/>
    <lineage>
        <taxon>Bacteria</taxon>
        <taxon>Bacillati</taxon>
        <taxon>Actinomycetota</taxon>
        <taxon>Actinomycetes</taxon>
        <taxon>Glycomycetales</taxon>
        <taxon>Glycomycetaceae</taxon>
        <taxon>Glycomyces</taxon>
    </lineage>
</organism>
<evidence type="ECO:0000259" key="1">
    <source>
        <dbReference type="Pfam" id="PF00561"/>
    </source>
</evidence>
<protein>
    <submittedName>
        <fullName evidence="2">Pimeloyl-ACP methyl ester carboxylesterase</fullName>
    </submittedName>
</protein>
<dbReference type="InterPro" id="IPR000073">
    <property type="entry name" value="AB_hydrolase_1"/>
</dbReference>
<accession>A0A1G6XGI9</accession>
<dbReference type="OrthoDB" id="7958481at2"/>
<sequence length="283" mass="30483">MSEPRTAQRYRDAPTRTIAAADTSFAYRELGPRNGVPLVALIHLGANLDNWDPRIVDGLARDRRVIAVDYRGVGDSAGRVRATFEEMAADMAAVIRALGHDRVDVLGMSMGGMVAQAVLEQAPQLVDRLILAGSGPAGGPGLTGMTRVTLANTLRAAIMFKDPKTLLFFTRTQVGRQAARAYLKRLKERTKGRDKAVAPGVVRAQLAAVQRWGGQEPADLSRFTGPVLIVHGDSDVLVPPANATALARRLPTATVTMLPDSGHGVAFQNHYAFVNAARDFLRR</sequence>
<dbReference type="Proteomes" id="UP000198949">
    <property type="component" value="Unassembled WGS sequence"/>
</dbReference>
<dbReference type="RefSeq" id="WP_091035486.1">
    <property type="nucleotide sequence ID" value="NZ_FNAD01000007.1"/>
</dbReference>
<dbReference type="EMBL" id="FNAD01000007">
    <property type="protein sequence ID" value="SDD77328.1"/>
    <property type="molecule type" value="Genomic_DNA"/>
</dbReference>
<dbReference type="InterPro" id="IPR029058">
    <property type="entry name" value="AB_hydrolase_fold"/>
</dbReference>
<dbReference type="Gene3D" id="3.40.50.1820">
    <property type="entry name" value="alpha/beta hydrolase"/>
    <property type="match status" value="1"/>
</dbReference>
<dbReference type="SUPFAM" id="SSF53474">
    <property type="entry name" value="alpha/beta-Hydrolases"/>
    <property type="match status" value="1"/>
</dbReference>
<keyword evidence="3" id="KW-1185">Reference proteome</keyword>
<name>A0A1G6XGI9_9ACTN</name>
<evidence type="ECO:0000313" key="2">
    <source>
        <dbReference type="EMBL" id="SDD77328.1"/>
    </source>
</evidence>
<dbReference type="PRINTS" id="PR00111">
    <property type="entry name" value="ABHYDROLASE"/>
</dbReference>
<dbReference type="AlphaFoldDB" id="A0A1G6XGI9"/>
<dbReference type="InterPro" id="IPR050471">
    <property type="entry name" value="AB_hydrolase"/>
</dbReference>
<dbReference type="STRING" id="58114.SAMN05216270_107164"/>